<name>A0A8J3D9H7_9BACT</name>
<evidence type="ECO:0000313" key="1">
    <source>
        <dbReference type="EMBL" id="GHB71973.1"/>
    </source>
</evidence>
<gene>
    <name evidence="1" type="ORF">GCM10007390_27450</name>
</gene>
<evidence type="ECO:0000313" key="2">
    <source>
        <dbReference type="Proteomes" id="UP000598271"/>
    </source>
</evidence>
<dbReference type="EMBL" id="BMXF01000002">
    <property type="protein sequence ID" value="GHB71973.1"/>
    <property type="molecule type" value="Genomic_DNA"/>
</dbReference>
<dbReference type="NCBIfam" id="NF033711">
    <property type="entry name" value="T9SS_PorQ"/>
    <property type="match status" value="1"/>
</dbReference>
<protein>
    <recommendedName>
        <fullName evidence="3">Type IX secretion system protein PorQ</fullName>
    </recommendedName>
</protein>
<dbReference type="NCBIfam" id="NF033709">
    <property type="entry name" value="PorV_fam"/>
    <property type="match status" value="1"/>
</dbReference>
<dbReference type="AlphaFoldDB" id="A0A8J3D9H7"/>
<proteinExistence type="predicted"/>
<sequence length="309" mass="34250">MPADARQAALGSRHFTLSGSEATLFIQNPALLDSAKSKNLALSIMPYLADTRLVNVAYTQAFKKIKGVWGGGLQYLDYGTLTQTDDLGNPIGEFRASDYALSVGYGNTIQNITIGGSLKMVGSSLESYRLWGLALDWGAVFKHPRRDLTAGFVVKNLGVLRQNYAGHDAPPLPFDVRVGVTFKPEYMPLRFSLTAHHLNAFDQVYNDPALFFDFDNNGNRVPRKIPVPEKLLRHLTVGAEILIHPKCRLMVGYDHLVRQELQLQERVGLSGISFGGWLKIKRFEFSYGRSQLLTGLGVSTFGMNVSLQK</sequence>
<keyword evidence="2" id="KW-1185">Reference proteome</keyword>
<accession>A0A8J3D9H7</accession>
<reference evidence="1 2" key="1">
    <citation type="journal article" date="2014" name="Int. J. Syst. Evol. Microbiol.">
        <title>Complete genome sequence of Corynebacterium casei LMG S-19264T (=DSM 44701T), isolated from a smear-ripened cheese.</title>
        <authorList>
            <consortium name="US DOE Joint Genome Institute (JGI-PGF)"/>
            <person name="Walter F."/>
            <person name="Albersmeier A."/>
            <person name="Kalinowski J."/>
            <person name="Ruckert C."/>
        </authorList>
    </citation>
    <scope>NUCLEOTIDE SEQUENCE [LARGE SCALE GENOMIC DNA]</scope>
    <source>
        <strain evidence="1 2">KCTC 12866</strain>
    </source>
</reference>
<evidence type="ECO:0008006" key="3">
    <source>
        <dbReference type="Google" id="ProtNLM"/>
    </source>
</evidence>
<comment type="caution">
    <text evidence="1">The sequence shown here is derived from an EMBL/GenBank/DDBJ whole genome shotgun (WGS) entry which is preliminary data.</text>
</comment>
<organism evidence="1 2">
    <name type="scientific">Persicitalea jodogahamensis</name>
    <dbReference type="NCBI Taxonomy" id="402147"/>
    <lineage>
        <taxon>Bacteria</taxon>
        <taxon>Pseudomonadati</taxon>
        <taxon>Bacteroidota</taxon>
        <taxon>Cytophagia</taxon>
        <taxon>Cytophagales</taxon>
        <taxon>Spirosomataceae</taxon>
        <taxon>Persicitalea</taxon>
    </lineage>
</organism>
<dbReference type="Proteomes" id="UP000598271">
    <property type="component" value="Unassembled WGS sequence"/>
</dbReference>